<accession>A0A2N4YZF8</accession>
<dbReference type="EMBL" id="PIDP01000640">
    <property type="protein sequence ID" value="PLM93496.1"/>
    <property type="molecule type" value="Genomic_DNA"/>
</dbReference>
<reference evidence="1 2" key="2">
    <citation type="submission" date="2018-01" db="EMBL/GenBank/DDBJ databases">
        <title>Genomic study of Klebsiella pneumoniae.</title>
        <authorList>
            <person name="Yang Y."/>
            <person name="Bicalho R."/>
        </authorList>
    </citation>
    <scope>NUCLEOTIDE SEQUENCE [LARGE SCALE GENOMIC DNA]</scope>
    <source>
        <strain evidence="1 2">A8</strain>
    </source>
</reference>
<reference evidence="1 2" key="1">
    <citation type="submission" date="2017-11" db="EMBL/GenBank/DDBJ databases">
        <authorList>
            <person name="Han C.G."/>
        </authorList>
    </citation>
    <scope>NUCLEOTIDE SEQUENCE [LARGE SCALE GENOMIC DNA]</scope>
    <source>
        <strain evidence="1 2">A8</strain>
    </source>
</reference>
<dbReference type="Proteomes" id="UP000234412">
    <property type="component" value="Unassembled WGS sequence"/>
</dbReference>
<dbReference type="EC" id="2.7.8.7" evidence="1"/>
<evidence type="ECO:0000313" key="1">
    <source>
        <dbReference type="EMBL" id="PLM93496.1"/>
    </source>
</evidence>
<protein>
    <submittedName>
        <fullName evidence="1">Holo-ACP synthase</fullName>
        <ecNumber evidence="1">2.7.8.7</ecNumber>
    </submittedName>
</protein>
<dbReference type="GO" id="GO:0008897">
    <property type="term" value="F:holo-[acyl-carrier-protein] synthase activity"/>
    <property type="evidence" value="ECO:0007669"/>
    <property type="project" value="UniProtKB-EC"/>
</dbReference>
<dbReference type="AlphaFoldDB" id="A0A2N4YZF8"/>
<feature type="non-terminal residue" evidence="1">
    <location>
        <position position="31"/>
    </location>
</feature>
<sequence length="31" mass="3336">MAILGLGTDIVEIARIEAVIARSGDRLARRV</sequence>
<organism evidence="1 2">
    <name type="scientific">Klebsiella variicola</name>
    <dbReference type="NCBI Taxonomy" id="244366"/>
    <lineage>
        <taxon>Bacteria</taxon>
        <taxon>Pseudomonadati</taxon>
        <taxon>Pseudomonadota</taxon>
        <taxon>Gammaproteobacteria</taxon>
        <taxon>Enterobacterales</taxon>
        <taxon>Enterobacteriaceae</taxon>
        <taxon>Klebsiella/Raoultella group</taxon>
        <taxon>Klebsiella</taxon>
        <taxon>Klebsiella pneumoniae complex</taxon>
    </lineage>
</organism>
<dbReference type="InterPro" id="IPR037143">
    <property type="entry name" value="4-PPantetheinyl_Trfase_dom_sf"/>
</dbReference>
<dbReference type="GO" id="GO:0000287">
    <property type="term" value="F:magnesium ion binding"/>
    <property type="evidence" value="ECO:0007669"/>
    <property type="project" value="InterPro"/>
</dbReference>
<gene>
    <name evidence="1" type="primary">acpS</name>
    <name evidence="1" type="ORF">CWN47_17770</name>
</gene>
<proteinExistence type="predicted"/>
<keyword evidence="1" id="KW-0808">Transferase</keyword>
<name>A0A2N4YZF8_KLEVA</name>
<comment type="caution">
    <text evidence="1">The sequence shown here is derived from an EMBL/GenBank/DDBJ whole genome shotgun (WGS) entry which is preliminary data.</text>
</comment>
<dbReference type="Gene3D" id="3.90.470.20">
    <property type="entry name" value="4'-phosphopantetheinyl transferase domain"/>
    <property type="match status" value="1"/>
</dbReference>
<evidence type="ECO:0000313" key="2">
    <source>
        <dbReference type="Proteomes" id="UP000234412"/>
    </source>
</evidence>